<keyword evidence="4" id="KW-1185">Reference proteome</keyword>
<dbReference type="InterPro" id="IPR013094">
    <property type="entry name" value="AB_hydrolase_3"/>
</dbReference>
<dbReference type="PANTHER" id="PTHR48081">
    <property type="entry name" value="AB HYDROLASE SUPERFAMILY PROTEIN C4A8.06C"/>
    <property type="match status" value="1"/>
</dbReference>
<gene>
    <name evidence="3" type="ORF">SAMN04488526_1640</name>
</gene>
<dbReference type="AlphaFoldDB" id="A0A1H7L7Z2"/>
<dbReference type="InterPro" id="IPR050300">
    <property type="entry name" value="GDXG_lipolytic_enzyme"/>
</dbReference>
<dbReference type="OrthoDB" id="9806180at2"/>
<dbReference type="InterPro" id="IPR029058">
    <property type="entry name" value="AB_hydrolase_fold"/>
</dbReference>
<proteinExistence type="predicted"/>
<name>A0A1H7L7Z2_9RHOB</name>
<evidence type="ECO:0000313" key="4">
    <source>
        <dbReference type="Proteomes" id="UP000199283"/>
    </source>
</evidence>
<sequence>MSWRDRALVVICRGIVKPALTLPLPWALHRHAVRLLTPRTPQLDGMTVTRRTIAGVPCHVFAPMDAAGSLLWMHGGGFVLGSARSYARLALALAQRSGRHVILPEYRLAPEHPFPAGPDDCIAVARELIAAGPLALGGDSAGGTLALTTLADLLADGTPPERVVLVSPAVDLDPSRQTPDTRGEMIFPLALLHRVARDYVGCADPRNPRVSPIHAVFDNSPPVLIQCATGEVLEADTDAIAEHLVRAGVSVEVQKTDGVPHVWQLFVGRTPKADHAVDAMAAFLRGGTA</sequence>
<dbReference type="Proteomes" id="UP000199283">
    <property type="component" value="Unassembled WGS sequence"/>
</dbReference>
<reference evidence="3 4" key="1">
    <citation type="submission" date="2016-10" db="EMBL/GenBank/DDBJ databases">
        <authorList>
            <person name="de Groot N.N."/>
        </authorList>
    </citation>
    <scope>NUCLEOTIDE SEQUENCE [LARGE SCALE GENOMIC DNA]</scope>
    <source>
        <strain evidence="3 4">DSM 14858</strain>
    </source>
</reference>
<keyword evidence="1" id="KW-0378">Hydrolase</keyword>
<evidence type="ECO:0000256" key="1">
    <source>
        <dbReference type="ARBA" id="ARBA00022801"/>
    </source>
</evidence>
<organism evidence="3 4">
    <name type="scientific">Jannaschia helgolandensis</name>
    <dbReference type="NCBI Taxonomy" id="188906"/>
    <lineage>
        <taxon>Bacteria</taxon>
        <taxon>Pseudomonadati</taxon>
        <taxon>Pseudomonadota</taxon>
        <taxon>Alphaproteobacteria</taxon>
        <taxon>Rhodobacterales</taxon>
        <taxon>Roseobacteraceae</taxon>
        <taxon>Jannaschia</taxon>
    </lineage>
</organism>
<dbReference type="GO" id="GO:0016787">
    <property type="term" value="F:hydrolase activity"/>
    <property type="evidence" value="ECO:0007669"/>
    <property type="project" value="UniProtKB-KW"/>
</dbReference>
<dbReference type="PANTHER" id="PTHR48081:SF8">
    <property type="entry name" value="ALPHA_BETA HYDROLASE FOLD-3 DOMAIN-CONTAINING PROTEIN-RELATED"/>
    <property type="match status" value="1"/>
</dbReference>
<evidence type="ECO:0000259" key="2">
    <source>
        <dbReference type="Pfam" id="PF07859"/>
    </source>
</evidence>
<dbReference type="RefSeq" id="WP_092761673.1">
    <property type="nucleotide sequence ID" value="NZ_FNZQ01000002.1"/>
</dbReference>
<dbReference type="Pfam" id="PF07859">
    <property type="entry name" value="Abhydrolase_3"/>
    <property type="match status" value="1"/>
</dbReference>
<protein>
    <submittedName>
        <fullName evidence="3">Acetyl esterase/lipase</fullName>
    </submittedName>
</protein>
<dbReference type="SUPFAM" id="SSF53474">
    <property type="entry name" value="alpha/beta-Hydrolases"/>
    <property type="match status" value="1"/>
</dbReference>
<feature type="domain" description="Alpha/beta hydrolase fold-3" evidence="2">
    <location>
        <begin position="70"/>
        <end position="264"/>
    </location>
</feature>
<accession>A0A1H7L7Z2</accession>
<evidence type="ECO:0000313" key="3">
    <source>
        <dbReference type="EMBL" id="SEK95163.1"/>
    </source>
</evidence>
<dbReference type="Gene3D" id="3.40.50.1820">
    <property type="entry name" value="alpha/beta hydrolase"/>
    <property type="match status" value="1"/>
</dbReference>
<dbReference type="STRING" id="188906.SAMN04488526_1640"/>
<dbReference type="EMBL" id="FNZQ01000002">
    <property type="protein sequence ID" value="SEK95163.1"/>
    <property type="molecule type" value="Genomic_DNA"/>
</dbReference>